<accession>A0ABX8RVH4</accession>
<dbReference type="InterPro" id="IPR051794">
    <property type="entry name" value="PG_Endopeptidase_C40"/>
</dbReference>
<reference evidence="6 7" key="1">
    <citation type="submission" date="2021-07" db="EMBL/GenBank/DDBJ databases">
        <title>Whole Genome Sequence of Nocardia Iowensis.</title>
        <authorList>
            <person name="Lamm A."/>
            <person name="Collins-Fairclough A.M."/>
            <person name="Bunk B."/>
            <person name="Sproer C."/>
        </authorList>
    </citation>
    <scope>NUCLEOTIDE SEQUENCE [LARGE SCALE GENOMIC DNA]</scope>
    <source>
        <strain evidence="6 7">NRRL 5646</strain>
    </source>
</reference>
<keyword evidence="2" id="KW-0378">Hydrolase</keyword>
<dbReference type="EMBL" id="CP078145">
    <property type="protein sequence ID" value="QXN93638.1"/>
    <property type="molecule type" value="Genomic_DNA"/>
</dbReference>
<evidence type="ECO:0000256" key="1">
    <source>
        <dbReference type="ARBA" id="ARBA00022670"/>
    </source>
</evidence>
<dbReference type="PANTHER" id="PTHR47359:SF3">
    <property type="entry name" value="NLP_P60 DOMAIN-CONTAINING PROTEIN-RELATED"/>
    <property type="match status" value="1"/>
</dbReference>
<sequence length="381" mass="40060">MFRGRRSSVRIVGSREIASRENGARQPVAAHRRHGTKRLVGGALAVGILATAALYGGSTAGADPLALPATATEAVQRMIDLSRQSEQLNEQALVAQSDLDAKLVVQRDADAKLAASTDLVNQAREEVRKYQPIIDRTAIAAYQGARTNRLFAVLVSDSPQQLLDQMSTLDVLAAQTSAQLDQFKVATDAAASAETAAHRAADEARAAADKADSVRADLERKRGDLGGAIAQVVQAWSSLSTKDKSALAGSPFPPGFDRDTLLQGLVPGSGTSALAAGLTRVGDPYVWGATGPNQFDCSGLVQWAFKQVGKNVPRTSSAQASFGTPVAKDDLQPGDVVFFYPEISHVGIYAGNGLMLHASTFGVPVAVAPLGSTPYHSARRY</sequence>
<evidence type="ECO:0000313" key="6">
    <source>
        <dbReference type="EMBL" id="QXN93638.1"/>
    </source>
</evidence>
<dbReference type="Proteomes" id="UP000694257">
    <property type="component" value="Chromosome"/>
</dbReference>
<dbReference type="PROSITE" id="PS51935">
    <property type="entry name" value="NLPC_P60"/>
    <property type="match status" value="1"/>
</dbReference>
<evidence type="ECO:0000313" key="7">
    <source>
        <dbReference type="Proteomes" id="UP000694257"/>
    </source>
</evidence>
<evidence type="ECO:0000256" key="4">
    <source>
        <dbReference type="SAM" id="Phobius"/>
    </source>
</evidence>
<feature type="domain" description="NlpC/P60" evidence="5">
    <location>
        <begin position="267"/>
        <end position="381"/>
    </location>
</feature>
<keyword evidence="3" id="KW-0788">Thiol protease</keyword>
<evidence type="ECO:0000256" key="3">
    <source>
        <dbReference type="ARBA" id="ARBA00022807"/>
    </source>
</evidence>
<proteinExistence type="predicted"/>
<keyword evidence="1" id="KW-0645">Protease</keyword>
<evidence type="ECO:0000256" key="2">
    <source>
        <dbReference type="ARBA" id="ARBA00022801"/>
    </source>
</evidence>
<keyword evidence="4" id="KW-1133">Transmembrane helix</keyword>
<dbReference type="InterPro" id="IPR000064">
    <property type="entry name" value="NLP_P60_dom"/>
</dbReference>
<gene>
    <name evidence="6" type="ORF">KV110_11490</name>
</gene>
<protein>
    <submittedName>
        <fullName evidence="6">C40 family peptidase</fullName>
    </submittedName>
</protein>
<evidence type="ECO:0000259" key="5">
    <source>
        <dbReference type="PROSITE" id="PS51935"/>
    </source>
</evidence>
<name>A0ABX8RVH4_NOCIO</name>
<dbReference type="Pfam" id="PF00877">
    <property type="entry name" value="NLPC_P60"/>
    <property type="match status" value="1"/>
</dbReference>
<feature type="transmembrane region" description="Helical" evidence="4">
    <location>
        <begin position="39"/>
        <end position="57"/>
    </location>
</feature>
<keyword evidence="7" id="KW-1185">Reference proteome</keyword>
<dbReference type="PANTHER" id="PTHR47359">
    <property type="entry name" value="PEPTIDOGLYCAN DL-ENDOPEPTIDASE CWLO"/>
    <property type="match status" value="1"/>
</dbReference>
<keyword evidence="4" id="KW-0472">Membrane</keyword>
<organism evidence="6 7">
    <name type="scientific">Nocardia iowensis</name>
    <dbReference type="NCBI Taxonomy" id="204891"/>
    <lineage>
        <taxon>Bacteria</taxon>
        <taxon>Bacillati</taxon>
        <taxon>Actinomycetota</taxon>
        <taxon>Actinomycetes</taxon>
        <taxon>Mycobacteriales</taxon>
        <taxon>Nocardiaceae</taxon>
        <taxon>Nocardia</taxon>
    </lineage>
</organism>
<keyword evidence="4" id="KW-0812">Transmembrane</keyword>